<evidence type="ECO:0000313" key="9">
    <source>
        <dbReference type="EMBL" id="KMW19131.1"/>
    </source>
</evidence>
<feature type="transmembrane region" description="Helical" evidence="7">
    <location>
        <begin position="242"/>
        <end position="263"/>
    </location>
</feature>
<proteinExistence type="inferred from homology"/>
<organism evidence="9 10">
    <name type="scientific">[Clostridium] citroniae WAL-19142</name>
    <dbReference type="NCBI Taxonomy" id="742734"/>
    <lineage>
        <taxon>Bacteria</taxon>
        <taxon>Bacillati</taxon>
        <taxon>Bacillota</taxon>
        <taxon>Clostridia</taxon>
        <taxon>Lachnospirales</taxon>
        <taxon>Lachnospiraceae</taxon>
        <taxon>Enterocloster</taxon>
    </lineage>
</organism>
<evidence type="ECO:0000313" key="10">
    <source>
        <dbReference type="Proteomes" id="UP000037392"/>
    </source>
</evidence>
<feature type="transmembrane region" description="Helical" evidence="7">
    <location>
        <begin position="78"/>
        <end position="97"/>
    </location>
</feature>
<feature type="transmembrane region" description="Helical" evidence="7">
    <location>
        <begin position="184"/>
        <end position="206"/>
    </location>
</feature>
<dbReference type="InterPro" id="IPR035906">
    <property type="entry name" value="MetI-like_sf"/>
</dbReference>
<evidence type="ECO:0000256" key="2">
    <source>
        <dbReference type="ARBA" id="ARBA00022448"/>
    </source>
</evidence>
<keyword evidence="3" id="KW-1003">Cell membrane</keyword>
<evidence type="ECO:0000256" key="5">
    <source>
        <dbReference type="ARBA" id="ARBA00022989"/>
    </source>
</evidence>
<dbReference type="RefSeq" id="WP_045093575.1">
    <property type="nucleotide sequence ID" value="NZ_KQ235878.1"/>
</dbReference>
<dbReference type="InterPro" id="IPR000515">
    <property type="entry name" value="MetI-like"/>
</dbReference>
<dbReference type="PATRIC" id="fig|742734.4.peg.2808"/>
<dbReference type="Pfam" id="PF00528">
    <property type="entry name" value="BPD_transp_1"/>
    <property type="match status" value="1"/>
</dbReference>
<comment type="subcellular location">
    <subcellularLocation>
        <location evidence="1 7">Cell membrane</location>
        <topology evidence="1 7">Multi-pass membrane protein</topology>
    </subcellularLocation>
</comment>
<gene>
    <name evidence="9" type="ORF">HMPREF9470_02616</name>
</gene>
<reference evidence="9 10" key="1">
    <citation type="submission" date="2011-04" db="EMBL/GenBank/DDBJ databases">
        <title>The Genome Sequence of Clostridium citroniae WAL-19142.</title>
        <authorList>
            <consortium name="The Broad Institute Genome Sequencing Platform"/>
            <person name="Earl A."/>
            <person name="Ward D."/>
            <person name="Feldgarden M."/>
            <person name="Gevers D."/>
            <person name="Warren Y.A."/>
            <person name="Tyrrell K.L."/>
            <person name="Citron D.M."/>
            <person name="Goldstein E.J."/>
            <person name="Daigneault M."/>
            <person name="Allen-Vercoe E."/>
            <person name="Young S.K."/>
            <person name="Zeng Q."/>
            <person name="Gargeya S."/>
            <person name="Fitzgerald M."/>
            <person name="Haas B."/>
            <person name="Abouelleil A."/>
            <person name="Alvarado L."/>
            <person name="Arachchi H.M."/>
            <person name="Berlin A."/>
            <person name="Brown A."/>
            <person name="Chapman S.B."/>
            <person name="Chen Z."/>
            <person name="Dunbar C."/>
            <person name="Freedman E."/>
            <person name="Gearin G."/>
            <person name="Gellesch M."/>
            <person name="Goldberg J."/>
            <person name="Griggs A."/>
            <person name="Gujja S."/>
            <person name="Heilman E.R."/>
            <person name="Heiman D."/>
            <person name="Howarth C."/>
            <person name="Larson L."/>
            <person name="Lui A."/>
            <person name="MacDonald P.J."/>
            <person name="Mehta T."/>
            <person name="Montmayeur A."/>
            <person name="Murphy C."/>
            <person name="Neiman D."/>
            <person name="Pearson M."/>
            <person name="Priest M."/>
            <person name="Roberts A."/>
            <person name="Saif S."/>
            <person name="Shea T."/>
            <person name="Shenoy N."/>
            <person name="Sisk P."/>
            <person name="Stolte C."/>
            <person name="Sykes S."/>
            <person name="White J."/>
            <person name="Yandava C."/>
            <person name="Wortman J."/>
            <person name="Nusbaum C."/>
            <person name="Birren B."/>
        </authorList>
    </citation>
    <scope>NUCLEOTIDE SEQUENCE [LARGE SCALE GENOMIC DNA]</scope>
    <source>
        <strain evidence="9 10">WAL-19142</strain>
    </source>
</reference>
<keyword evidence="5 7" id="KW-1133">Transmembrane helix</keyword>
<feature type="transmembrane region" description="Helical" evidence="7">
    <location>
        <begin position="109"/>
        <end position="130"/>
    </location>
</feature>
<dbReference type="Gene3D" id="1.10.3720.10">
    <property type="entry name" value="MetI-like"/>
    <property type="match status" value="1"/>
</dbReference>
<dbReference type="GO" id="GO:0055085">
    <property type="term" value="P:transmembrane transport"/>
    <property type="evidence" value="ECO:0007669"/>
    <property type="project" value="InterPro"/>
</dbReference>
<dbReference type="SUPFAM" id="SSF161098">
    <property type="entry name" value="MetI-like"/>
    <property type="match status" value="1"/>
</dbReference>
<evidence type="ECO:0000256" key="6">
    <source>
        <dbReference type="ARBA" id="ARBA00023136"/>
    </source>
</evidence>
<feature type="domain" description="ABC transmembrane type-1" evidence="8">
    <location>
        <begin position="74"/>
        <end position="263"/>
    </location>
</feature>
<evidence type="ECO:0000256" key="7">
    <source>
        <dbReference type="RuleBase" id="RU363032"/>
    </source>
</evidence>
<dbReference type="GeneID" id="93165271"/>
<evidence type="ECO:0000256" key="1">
    <source>
        <dbReference type="ARBA" id="ARBA00004651"/>
    </source>
</evidence>
<comment type="similarity">
    <text evidence="7">Belongs to the binding-protein-dependent transport system permease family.</text>
</comment>
<dbReference type="PANTHER" id="PTHR43744">
    <property type="entry name" value="ABC TRANSPORTER PERMEASE PROTEIN MG189-RELATED-RELATED"/>
    <property type="match status" value="1"/>
</dbReference>
<feature type="transmembrane region" description="Helical" evidence="7">
    <location>
        <begin position="12"/>
        <end position="34"/>
    </location>
</feature>
<dbReference type="Proteomes" id="UP000037392">
    <property type="component" value="Unassembled WGS sequence"/>
</dbReference>
<dbReference type="CDD" id="cd06261">
    <property type="entry name" value="TM_PBP2"/>
    <property type="match status" value="1"/>
</dbReference>
<keyword evidence="2 7" id="KW-0813">Transport</keyword>
<dbReference type="AlphaFoldDB" id="A0A0J9C403"/>
<evidence type="ECO:0000256" key="4">
    <source>
        <dbReference type="ARBA" id="ARBA00022692"/>
    </source>
</evidence>
<sequence>MKHRLEHMGRFDLICNIVISAAAILNLFPLYWMISSSLKVSQDVSKMPPDWIPFPPAVQNYKNLFQTGHALTWTCNSFLIAIGTTAAILLVSAMASYSFAKLRFWGRNTIFLAFILTLMIPKEIYIVPLIKVMQYLNLKGTYIGIILPNVALPFGVFLLRQFFATVPDSLRESAWLDGGSEWNVFTKIMLPICKPGLSALAILMFVQTWNDYLWQMVMITKDSMKTLQLGVALMQQENNPDYGLKMASACVAAVPMILVFFVFQRYFTSGITMGAIKE</sequence>
<dbReference type="OrthoDB" id="9787837at2"/>
<accession>A0A0J9C403</accession>
<protein>
    <recommendedName>
        <fullName evidence="8">ABC transmembrane type-1 domain-containing protein</fullName>
    </recommendedName>
</protein>
<evidence type="ECO:0000256" key="3">
    <source>
        <dbReference type="ARBA" id="ARBA00022475"/>
    </source>
</evidence>
<evidence type="ECO:0000259" key="8">
    <source>
        <dbReference type="PROSITE" id="PS50928"/>
    </source>
</evidence>
<dbReference type="EMBL" id="ADLK01000021">
    <property type="protein sequence ID" value="KMW19131.1"/>
    <property type="molecule type" value="Genomic_DNA"/>
</dbReference>
<comment type="caution">
    <text evidence="9">The sequence shown here is derived from an EMBL/GenBank/DDBJ whole genome shotgun (WGS) entry which is preliminary data.</text>
</comment>
<dbReference type="PANTHER" id="PTHR43744:SF12">
    <property type="entry name" value="ABC TRANSPORTER PERMEASE PROTEIN MG189-RELATED"/>
    <property type="match status" value="1"/>
</dbReference>
<dbReference type="PROSITE" id="PS50928">
    <property type="entry name" value="ABC_TM1"/>
    <property type="match status" value="1"/>
</dbReference>
<keyword evidence="4 7" id="KW-0812">Transmembrane</keyword>
<keyword evidence="6 7" id="KW-0472">Membrane</keyword>
<feature type="transmembrane region" description="Helical" evidence="7">
    <location>
        <begin position="142"/>
        <end position="163"/>
    </location>
</feature>
<dbReference type="GO" id="GO:0005886">
    <property type="term" value="C:plasma membrane"/>
    <property type="evidence" value="ECO:0007669"/>
    <property type="project" value="UniProtKB-SubCell"/>
</dbReference>
<name>A0A0J9C403_9FIRM</name>